<comment type="caution">
    <text evidence="2">The sequence shown here is derived from an EMBL/GenBank/DDBJ whole genome shotgun (WGS) entry which is preliminary data.</text>
</comment>
<feature type="compositionally biased region" description="Basic and acidic residues" evidence="1">
    <location>
        <begin position="302"/>
        <end position="314"/>
    </location>
</feature>
<organism evidence="2 3">
    <name type="scientific">Sphagnum jensenii</name>
    <dbReference type="NCBI Taxonomy" id="128206"/>
    <lineage>
        <taxon>Eukaryota</taxon>
        <taxon>Viridiplantae</taxon>
        <taxon>Streptophyta</taxon>
        <taxon>Embryophyta</taxon>
        <taxon>Bryophyta</taxon>
        <taxon>Sphagnophytina</taxon>
        <taxon>Sphagnopsida</taxon>
        <taxon>Sphagnales</taxon>
        <taxon>Sphagnaceae</taxon>
        <taxon>Sphagnum</taxon>
    </lineage>
</organism>
<evidence type="ECO:0000256" key="1">
    <source>
        <dbReference type="SAM" id="MobiDB-lite"/>
    </source>
</evidence>
<evidence type="ECO:0000313" key="3">
    <source>
        <dbReference type="Proteomes" id="UP001497444"/>
    </source>
</evidence>
<sequence length="314" mass="33883">MMHLWSLELRKGKLFYLLSASEILTDTDEELQIECVSAKEVILAKQPMASDVPDSEFIVYSPKCLSPAAPPFKPGVSIKGVEPTAVAVTPLKDDKTLVLPGLASHLPPLQLAQPVSPPALAVPVSLSSEMQTVSELAVAVAEYSENVEPSSSEEKALEEEEQVVDQNGLLEQSPESEGGVESPQVTETKEKVETNWSQADELEEGVQITQNGLVHLEIQQIEDGDSAAIGSSKEENEAQSPTSHHEGQDDSVANVHRHGAAECIESQEAQYGKPAICCHLHLMDSAGSPELESHVRCTASVKTEEQKQKQGPEH</sequence>
<feature type="region of interest" description="Disordered" evidence="1">
    <location>
        <begin position="230"/>
        <end position="251"/>
    </location>
</feature>
<accession>A0ABP0VDU5</accession>
<proteinExistence type="predicted"/>
<protein>
    <submittedName>
        <fullName evidence="2">Uncharacterized protein</fullName>
    </submittedName>
</protein>
<dbReference type="EMBL" id="CAXAQS010000643">
    <property type="protein sequence ID" value="CAK9252509.1"/>
    <property type="molecule type" value="Genomic_DNA"/>
</dbReference>
<reference evidence="2" key="1">
    <citation type="submission" date="2024-02" db="EMBL/GenBank/DDBJ databases">
        <authorList>
            <consortium name="ELIXIR-Norway"/>
            <consortium name="Elixir Norway"/>
        </authorList>
    </citation>
    <scope>NUCLEOTIDE SEQUENCE</scope>
</reference>
<gene>
    <name evidence="2" type="ORF">CSSPJE1EN1_LOCUS27887</name>
</gene>
<evidence type="ECO:0000313" key="2">
    <source>
        <dbReference type="EMBL" id="CAK9252509.1"/>
    </source>
</evidence>
<feature type="region of interest" description="Disordered" evidence="1">
    <location>
        <begin position="289"/>
        <end position="314"/>
    </location>
</feature>
<keyword evidence="3" id="KW-1185">Reference proteome</keyword>
<dbReference type="Proteomes" id="UP001497444">
    <property type="component" value="Unassembled WGS sequence"/>
</dbReference>
<name>A0ABP0VDU5_9BRYO</name>
<feature type="region of interest" description="Disordered" evidence="1">
    <location>
        <begin position="144"/>
        <end position="202"/>
    </location>
</feature>